<evidence type="ECO:0000256" key="5">
    <source>
        <dbReference type="ARBA" id="ARBA00023136"/>
    </source>
</evidence>
<dbReference type="PANTHER" id="PTHR23513">
    <property type="entry name" value="INTEGRAL MEMBRANE EFFLUX PROTEIN-RELATED"/>
    <property type="match status" value="1"/>
</dbReference>
<feature type="transmembrane region" description="Helical" evidence="6">
    <location>
        <begin position="320"/>
        <end position="341"/>
    </location>
</feature>
<proteinExistence type="predicted"/>
<feature type="transmembrane region" description="Helical" evidence="6">
    <location>
        <begin position="153"/>
        <end position="174"/>
    </location>
</feature>
<evidence type="ECO:0000256" key="1">
    <source>
        <dbReference type="ARBA" id="ARBA00004651"/>
    </source>
</evidence>
<comment type="subcellular location">
    <subcellularLocation>
        <location evidence="1">Cell membrane</location>
        <topology evidence="1">Multi-pass membrane protein</topology>
    </subcellularLocation>
</comment>
<keyword evidence="8" id="KW-1185">Reference proteome</keyword>
<evidence type="ECO:0000313" key="7">
    <source>
        <dbReference type="EMBL" id="MDR6892437.1"/>
    </source>
</evidence>
<organism evidence="7 8">
    <name type="scientific">Falsarthrobacter nasiphocae</name>
    <dbReference type="NCBI Taxonomy" id="189863"/>
    <lineage>
        <taxon>Bacteria</taxon>
        <taxon>Bacillati</taxon>
        <taxon>Actinomycetota</taxon>
        <taxon>Actinomycetes</taxon>
        <taxon>Micrococcales</taxon>
        <taxon>Micrococcaceae</taxon>
        <taxon>Falsarthrobacter</taxon>
    </lineage>
</organism>
<dbReference type="SUPFAM" id="SSF103473">
    <property type="entry name" value="MFS general substrate transporter"/>
    <property type="match status" value="1"/>
</dbReference>
<sequence>MSGTVTPVLSAPGAKAVVCQRVLETFSSSFIVTGTLIWLTTGYLPRTELDPATAAAAFMAVTGLSIFVLLKQAGAAADRFRPYGIFRWAQAQNLVTTLCLLAVVVTADPSRPFLTLGLLALLEVFISARDTTLQAATRIFVANAFSKEDQTRYLTLEFRIVLFAAFSAPAIAAVLASRSIVATLLCVCAIHAAALALLQSPSHKAIDTHRAGQRLPLTWKSMASMSADATAQPWVALARRVTTRLKKRSAQVVAGQSQAEGARHERNVSSGGTRRGGLRSLRYVRHGWIFILLMVTEALGNRSREAFGVFFTTETFGRPTADFGLLQVAGPIGLVAGSLLVPLTRSRITWNGWPAFCYVGFGASFVVKGLSPLWPVALAATCAEGLFLGLMSGIFQAARLQASPRALHGNISAAFAGVFQAASTVGLSIWAGYAWWGSQMGPAFMAEHGYRIAFVIGGCLIAAAGLMSHRVFRDVPWQTPRAAEKDGASTG</sequence>
<feature type="transmembrane region" description="Helical" evidence="6">
    <location>
        <begin position="448"/>
        <end position="467"/>
    </location>
</feature>
<evidence type="ECO:0000256" key="4">
    <source>
        <dbReference type="ARBA" id="ARBA00022989"/>
    </source>
</evidence>
<dbReference type="Proteomes" id="UP001247307">
    <property type="component" value="Unassembled WGS sequence"/>
</dbReference>
<gene>
    <name evidence="7" type="ORF">J2S35_001377</name>
</gene>
<feature type="transmembrane region" description="Helical" evidence="6">
    <location>
        <begin position="348"/>
        <end position="367"/>
    </location>
</feature>
<dbReference type="EMBL" id="JAVDUI010000001">
    <property type="protein sequence ID" value="MDR6892437.1"/>
    <property type="molecule type" value="Genomic_DNA"/>
</dbReference>
<keyword evidence="5 6" id="KW-0472">Membrane</keyword>
<comment type="caution">
    <text evidence="7">The sequence shown here is derived from an EMBL/GenBank/DDBJ whole genome shotgun (WGS) entry which is preliminary data.</text>
</comment>
<feature type="transmembrane region" description="Helical" evidence="6">
    <location>
        <begin position="373"/>
        <end position="395"/>
    </location>
</feature>
<dbReference type="InterPro" id="IPR036259">
    <property type="entry name" value="MFS_trans_sf"/>
</dbReference>
<feature type="transmembrane region" description="Helical" evidence="6">
    <location>
        <begin position="283"/>
        <end position="300"/>
    </location>
</feature>
<evidence type="ECO:0000256" key="6">
    <source>
        <dbReference type="SAM" id="Phobius"/>
    </source>
</evidence>
<keyword evidence="2" id="KW-1003">Cell membrane</keyword>
<feature type="transmembrane region" description="Helical" evidence="6">
    <location>
        <begin position="407"/>
        <end position="436"/>
    </location>
</feature>
<dbReference type="AlphaFoldDB" id="A0AAE3YHL0"/>
<feature type="transmembrane region" description="Helical" evidence="6">
    <location>
        <begin position="91"/>
        <end position="107"/>
    </location>
</feature>
<evidence type="ECO:0008006" key="9">
    <source>
        <dbReference type="Google" id="ProtNLM"/>
    </source>
</evidence>
<name>A0AAE3YHL0_9MICC</name>
<evidence type="ECO:0000256" key="3">
    <source>
        <dbReference type="ARBA" id="ARBA00022692"/>
    </source>
</evidence>
<dbReference type="GO" id="GO:0005886">
    <property type="term" value="C:plasma membrane"/>
    <property type="evidence" value="ECO:0007669"/>
    <property type="project" value="UniProtKB-SubCell"/>
</dbReference>
<evidence type="ECO:0000256" key="2">
    <source>
        <dbReference type="ARBA" id="ARBA00022475"/>
    </source>
</evidence>
<keyword evidence="3 6" id="KW-0812">Transmembrane</keyword>
<evidence type="ECO:0000313" key="8">
    <source>
        <dbReference type="Proteomes" id="UP001247307"/>
    </source>
</evidence>
<reference evidence="7" key="1">
    <citation type="submission" date="2023-07" db="EMBL/GenBank/DDBJ databases">
        <title>Sequencing the genomes of 1000 actinobacteria strains.</title>
        <authorList>
            <person name="Klenk H.-P."/>
        </authorList>
    </citation>
    <scope>NUCLEOTIDE SEQUENCE</scope>
    <source>
        <strain evidence="7">DSM 13988</strain>
    </source>
</reference>
<accession>A0AAE3YHL0</accession>
<dbReference type="PANTHER" id="PTHR23513:SF11">
    <property type="entry name" value="STAPHYLOFERRIN A TRANSPORTER"/>
    <property type="match status" value="1"/>
</dbReference>
<keyword evidence="4 6" id="KW-1133">Transmembrane helix</keyword>
<feature type="transmembrane region" description="Helical" evidence="6">
    <location>
        <begin position="52"/>
        <end position="70"/>
    </location>
</feature>
<protein>
    <recommendedName>
        <fullName evidence="9">MFS transporter</fullName>
    </recommendedName>
</protein>
<dbReference type="RefSeq" id="WP_309851441.1">
    <property type="nucleotide sequence ID" value="NZ_BAAAIU010000003.1"/>
</dbReference>